<dbReference type="EMBL" id="JAEAOA010001796">
    <property type="protein sequence ID" value="KAK3602402.1"/>
    <property type="molecule type" value="Genomic_DNA"/>
</dbReference>
<proteinExistence type="predicted"/>
<gene>
    <name evidence="1" type="ORF">CHS0354_030124</name>
</gene>
<comment type="caution">
    <text evidence="1">The sequence shown here is derived from an EMBL/GenBank/DDBJ whole genome shotgun (WGS) entry which is preliminary data.</text>
</comment>
<sequence>MMCGASAFTSAPKPYFLLSMTGVPSEQTAETTSHERFLSLKKSYTSFFTSAALVVVHDILHLQHSWFYECFTNGVWFALLCDQVNNFVRCCENGFVDGYKAQNSHRSLFIESGSLHLEFVKRCVLVFSISMQLKEVLVLPELD</sequence>
<evidence type="ECO:0000313" key="2">
    <source>
        <dbReference type="Proteomes" id="UP001195483"/>
    </source>
</evidence>
<evidence type="ECO:0000313" key="1">
    <source>
        <dbReference type="EMBL" id="KAK3602402.1"/>
    </source>
</evidence>
<reference evidence="1" key="3">
    <citation type="submission" date="2023-05" db="EMBL/GenBank/DDBJ databases">
        <authorList>
            <person name="Smith C.H."/>
        </authorList>
    </citation>
    <scope>NUCLEOTIDE SEQUENCE</scope>
    <source>
        <strain evidence="1">CHS0354</strain>
        <tissue evidence="1">Mantle</tissue>
    </source>
</reference>
<keyword evidence="2" id="KW-1185">Reference proteome</keyword>
<reference evidence="1" key="2">
    <citation type="journal article" date="2021" name="Genome Biol. Evol.">
        <title>Developing a high-quality reference genome for a parasitic bivalve with doubly uniparental inheritance (Bivalvia: Unionida).</title>
        <authorList>
            <person name="Smith C.H."/>
        </authorList>
    </citation>
    <scope>NUCLEOTIDE SEQUENCE</scope>
    <source>
        <strain evidence="1">CHS0354</strain>
        <tissue evidence="1">Mantle</tissue>
    </source>
</reference>
<reference evidence="1" key="1">
    <citation type="journal article" date="2021" name="Genome Biol. Evol.">
        <title>A High-Quality Reference Genome for a Parasitic Bivalve with Doubly Uniparental Inheritance (Bivalvia: Unionida).</title>
        <authorList>
            <person name="Smith C.H."/>
        </authorList>
    </citation>
    <scope>NUCLEOTIDE SEQUENCE</scope>
    <source>
        <strain evidence="1">CHS0354</strain>
    </source>
</reference>
<dbReference type="Proteomes" id="UP001195483">
    <property type="component" value="Unassembled WGS sequence"/>
</dbReference>
<dbReference type="AlphaFoldDB" id="A0AAE0W6P1"/>
<name>A0AAE0W6P1_9BIVA</name>
<accession>A0AAE0W6P1</accession>
<protein>
    <submittedName>
        <fullName evidence="1">Uncharacterized protein</fullName>
    </submittedName>
</protein>
<organism evidence="1 2">
    <name type="scientific">Potamilus streckersoni</name>
    <dbReference type="NCBI Taxonomy" id="2493646"/>
    <lineage>
        <taxon>Eukaryota</taxon>
        <taxon>Metazoa</taxon>
        <taxon>Spiralia</taxon>
        <taxon>Lophotrochozoa</taxon>
        <taxon>Mollusca</taxon>
        <taxon>Bivalvia</taxon>
        <taxon>Autobranchia</taxon>
        <taxon>Heteroconchia</taxon>
        <taxon>Palaeoheterodonta</taxon>
        <taxon>Unionida</taxon>
        <taxon>Unionoidea</taxon>
        <taxon>Unionidae</taxon>
        <taxon>Ambleminae</taxon>
        <taxon>Lampsilini</taxon>
        <taxon>Potamilus</taxon>
    </lineage>
</organism>